<gene>
    <name evidence="2" type="ORF">Malapachy_1410</name>
</gene>
<dbReference type="STRING" id="77020.A0A0M8MSQ5"/>
<feature type="transmembrane region" description="Helical" evidence="1">
    <location>
        <begin position="205"/>
        <end position="223"/>
    </location>
</feature>
<feature type="transmembrane region" description="Helical" evidence="1">
    <location>
        <begin position="288"/>
        <end position="305"/>
    </location>
</feature>
<dbReference type="GO" id="GO:0005789">
    <property type="term" value="C:endoplasmic reticulum membrane"/>
    <property type="evidence" value="ECO:0007669"/>
    <property type="project" value="TreeGrafter"/>
</dbReference>
<accession>A0A0M8MSQ5</accession>
<dbReference type="OrthoDB" id="5673at2759"/>
<reference evidence="2 3" key="1">
    <citation type="submission" date="2015-07" db="EMBL/GenBank/DDBJ databases">
        <title>Draft Genome Sequence of Malassezia furfur CBS1878 and Malassezia pachydermatis CBS1879.</title>
        <authorList>
            <person name="Triana S."/>
            <person name="Ohm R."/>
            <person name="Gonzalez A."/>
            <person name="DeCock H."/>
            <person name="Restrepo S."/>
            <person name="Celis A."/>
        </authorList>
    </citation>
    <scope>NUCLEOTIDE SEQUENCE [LARGE SCALE GENOMIC DNA]</scope>
    <source>
        <strain evidence="2 3">CBS 1879</strain>
    </source>
</reference>
<evidence type="ECO:0000256" key="1">
    <source>
        <dbReference type="SAM" id="Phobius"/>
    </source>
</evidence>
<keyword evidence="3" id="KW-1185">Reference proteome</keyword>
<dbReference type="GO" id="GO:0004143">
    <property type="term" value="F:ATP-dependent diacylglycerol kinase activity"/>
    <property type="evidence" value="ECO:0007669"/>
    <property type="project" value="InterPro"/>
</dbReference>
<dbReference type="VEuPathDB" id="FungiDB:Malapachy_1410"/>
<evidence type="ECO:0000313" key="3">
    <source>
        <dbReference type="Proteomes" id="UP000037751"/>
    </source>
</evidence>
<dbReference type="PANTHER" id="PTHR31303:SF1">
    <property type="entry name" value="CTP-DEPENDENT DIACYLGLYCEROL KINASE 1"/>
    <property type="match status" value="1"/>
</dbReference>
<keyword evidence="1" id="KW-0472">Membrane</keyword>
<dbReference type="Proteomes" id="UP000037751">
    <property type="component" value="Unassembled WGS sequence"/>
</dbReference>
<dbReference type="InterPro" id="IPR037997">
    <property type="entry name" value="Dgk1-like"/>
</dbReference>
<proteinExistence type="predicted"/>
<organism evidence="2 3">
    <name type="scientific">Malassezia pachydermatis</name>
    <dbReference type="NCBI Taxonomy" id="77020"/>
    <lineage>
        <taxon>Eukaryota</taxon>
        <taxon>Fungi</taxon>
        <taxon>Dikarya</taxon>
        <taxon>Basidiomycota</taxon>
        <taxon>Ustilaginomycotina</taxon>
        <taxon>Malasseziomycetes</taxon>
        <taxon>Malasseziales</taxon>
        <taxon>Malasseziaceae</taxon>
        <taxon>Malassezia</taxon>
    </lineage>
</organism>
<keyword evidence="1" id="KW-1133">Transmembrane helix</keyword>
<feature type="transmembrane region" description="Helical" evidence="1">
    <location>
        <begin position="317"/>
        <end position="337"/>
    </location>
</feature>
<dbReference type="EMBL" id="LGAV01000007">
    <property type="protein sequence ID" value="KOS13030.1"/>
    <property type="molecule type" value="Genomic_DNA"/>
</dbReference>
<dbReference type="AlphaFoldDB" id="A0A0M8MSQ5"/>
<comment type="caution">
    <text evidence="2">The sequence shown here is derived from an EMBL/GenBank/DDBJ whole genome shotgun (WGS) entry which is preliminary data.</text>
</comment>
<dbReference type="RefSeq" id="XP_017990662.1">
    <property type="nucleotide sequence ID" value="XM_018135914.1"/>
</dbReference>
<dbReference type="GeneID" id="28727789"/>
<keyword evidence="1" id="KW-0812">Transmembrane</keyword>
<protein>
    <submittedName>
        <fullName evidence="2">Hsd1-er membrane protein</fullName>
    </submittedName>
</protein>
<evidence type="ECO:0000313" key="2">
    <source>
        <dbReference type="EMBL" id="KOS13030.1"/>
    </source>
</evidence>
<dbReference type="GO" id="GO:0006654">
    <property type="term" value="P:phosphatidic acid biosynthetic process"/>
    <property type="evidence" value="ECO:0007669"/>
    <property type="project" value="TreeGrafter"/>
</dbReference>
<sequence>MTSSTEAEQPVPLDRIKRSNSLDAGGAVLRALARSPHYNENLHQLDETQPVPPLDLDAPAHPSWYEFWVVKWEVPRKLFHCITGFVVLGLYVFKLDVNAVVRILFYMFLVIASADVLRLNSPAFERFYESVLGILMRSGEKERVNGVIWYLVGVMVSLRLFPEDIAAVSIIILSWCDPCASTFGRLFGKRTPALPAPFFARRKSLAGFIAASLMGMLVSYMFWGTSIARIGERSTGLSWEPNGVATFGTKRVPGALRTGWRGIHHGFAVSDVSMSSRLREFSSRNAPAIPPLVMYISCGLIAGFTEALEMGGLDDNISIPILSGFLIWGMLWVWGWIVTA</sequence>
<dbReference type="PANTHER" id="PTHR31303">
    <property type="entry name" value="CTP-DEPENDENT DIACYLGLYCEROL KINASE 1"/>
    <property type="match status" value="1"/>
</dbReference>
<name>A0A0M8MSQ5_9BASI</name>